<protein>
    <submittedName>
        <fullName evidence="1">Uncharacterized protein</fullName>
    </submittedName>
</protein>
<proteinExistence type="predicted"/>
<accession>A0A8T1AUH0</accession>
<name>A0A8T1AUH0_9STRA</name>
<evidence type="ECO:0000313" key="1">
    <source>
        <dbReference type="EMBL" id="KAG2887834.1"/>
    </source>
</evidence>
<dbReference type="EMBL" id="RCMK01001836">
    <property type="protein sequence ID" value="KAG2887834.1"/>
    <property type="molecule type" value="Genomic_DNA"/>
</dbReference>
<comment type="caution">
    <text evidence="1">The sequence shown here is derived from an EMBL/GenBank/DDBJ whole genome shotgun (WGS) entry which is preliminary data.</text>
</comment>
<organism evidence="1 2">
    <name type="scientific">Phytophthora cactorum</name>
    <dbReference type="NCBI Taxonomy" id="29920"/>
    <lineage>
        <taxon>Eukaryota</taxon>
        <taxon>Sar</taxon>
        <taxon>Stramenopiles</taxon>
        <taxon>Oomycota</taxon>
        <taxon>Peronosporomycetes</taxon>
        <taxon>Peronosporales</taxon>
        <taxon>Peronosporaceae</taxon>
        <taxon>Phytophthora</taxon>
    </lineage>
</organism>
<evidence type="ECO:0000313" key="2">
    <source>
        <dbReference type="Proteomes" id="UP000736787"/>
    </source>
</evidence>
<gene>
    <name evidence="1" type="ORF">PC117_g25067</name>
</gene>
<sequence length="41" mass="4364">MLAGESDNFLLGRDALKELGIDVEHQLDQLAGQPLLAAEGD</sequence>
<reference evidence="1" key="1">
    <citation type="submission" date="2018-10" db="EMBL/GenBank/DDBJ databases">
        <title>Effector identification in a new, highly contiguous assembly of the strawberry crown rot pathogen Phytophthora cactorum.</title>
        <authorList>
            <person name="Armitage A.D."/>
            <person name="Nellist C.F."/>
            <person name="Bates H."/>
            <person name="Vickerstaff R.J."/>
            <person name="Harrison R.J."/>
        </authorList>
    </citation>
    <scope>NUCLEOTIDE SEQUENCE</scope>
    <source>
        <strain evidence="1">4040</strain>
    </source>
</reference>
<dbReference type="Proteomes" id="UP000736787">
    <property type="component" value="Unassembled WGS sequence"/>
</dbReference>
<dbReference type="AlphaFoldDB" id="A0A8T1AUH0"/>